<organism evidence="10 11">
    <name type="scientific">Nitzschia inconspicua</name>
    <dbReference type="NCBI Taxonomy" id="303405"/>
    <lineage>
        <taxon>Eukaryota</taxon>
        <taxon>Sar</taxon>
        <taxon>Stramenopiles</taxon>
        <taxon>Ochrophyta</taxon>
        <taxon>Bacillariophyta</taxon>
        <taxon>Bacillariophyceae</taxon>
        <taxon>Bacillariophycidae</taxon>
        <taxon>Bacillariales</taxon>
        <taxon>Bacillariaceae</taxon>
        <taxon>Nitzschia</taxon>
    </lineage>
</organism>
<evidence type="ECO:0000256" key="6">
    <source>
        <dbReference type="PROSITE-ProRule" id="PRU10141"/>
    </source>
</evidence>
<dbReference type="PROSITE" id="PS00108">
    <property type="entry name" value="PROTEIN_KINASE_ST"/>
    <property type="match status" value="1"/>
</dbReference>
<dbReference type="InterPro" id="IPR008271">
    <property type="entry name" value="Ser/Thr_kinase_AS"/>
</dbReference>
<dbReference type="AlphaFoldDB" id="A0A9K3K6U4"/>
<evidence type="ECO:0000313" key="10">
    <source>
        <dbReference type="EMBL" id="KAG7337779.1"/>
    </source>
</evidence>
<feature type="domain" description="Cyclic nucleotide-binding" evidence="9">
    <location>
        <begin position="433"/>
        <end position="501"/>
    </location>
</feature>
<dbReference type="SMART" id="SM00220">
    <property type="entry name" value="S_TKc"/>
    <property type="match status" value="1"/>
</dbReference>
<dbReference type="GO" id="GO:0005952">
    <property type="term" value="C:cAMP-dependent protein kinase complex"/>
    <property type="evidence" value="ECO:0007669"/>
    <property type="project" value="TreeGrafter"/>
</dbReference>
<dbReference type="GO" id="GO:0004691">
    <property type="term" value="F:cAMP-dependent protein kinase activity"/>
    <property type="evidence" value="ECO:0007669"/>
    <property type="project" value="TreeGrafter"/>
</dbReference>
<evidence type="ECO:0000256" key="7">
    <source>
        <dbReference type="SAM" id="MobiDB-lite"/>
    </source>
</evidence>
<feature type="compositionally biased region" description="Low complexity" evidence="7">
    <location>
        <begin position="149"/>
        <end position="166"/>
    </location>
</feature>
<dbReference type="InterPro" id="IPR000595">
    <property type="entry name" value="cNMP-bd_dom"/>
</dbReference>
<feature type="region of interest" description="Disordered" evidence="7">
    <location>
        <begin position="1"/>
        <end position="76"/>
    </location>
</feature>
<evidence type="ECO:0000259" key="8">
    <source>
        <dbReference type="PROSITE" id="PS50011"/>
    </source>
</evidence>
<feature type="region of interest" description="Disordered" evidence="7">
    <location>
        <begin position="179"/>
        <end position="208"/>
    </location>
</feature>
<sequence length="996" mass="111535">MSSNKRNSAISSRLKTFEKEKTTTTNNPSNSNHTNSHAGAATTPPPAPPAKVSKSTVFKLKEQQQQRRSLLDTSPMAQRQYFHDSAASSMTVPELVDRFNEQIELNEMALAQEAEEKQARRERYLQSRKYNRKNAKAKRALLAKKEQQKQASNNSSGRGSNNKISNHYSLVKTPTAAAGGGGMLMNGTPSFSVDPRTYQPPENLPQPTQPEAELLWQALTDTVLLKEKRSANSKNNSFDNNSSDNDNNKVITTTTQELRDALVKAFETVLIKKGQTVEEAVEQSGNKHFDENCLYVIESGEIDLNDGETGKRVATATAGDTIGGLHTILQPHLMGGKAQAKRREMRAQQDSRIFRLSDADYRGIIQSQAKQANLEKEKQLQKLPFLNKLIAAKDAEARKKGKKNDATDAIERITDIMRPVYFRKGDTLPSRNGEILYVVKEGNLKLTSDQQKQFVLGPGNHIGRKALMGTQGNEPTVQNLEAVSDGSAYMIEKAVADKVLGQNFVSRETSRLDDATKLANFHCIKSANLKPATLDLLAAMIEDRILAPGTLFMKQGEQVEPCLYLVRQGQLTLSTDDGSFSHIVKAGGSFGVEQLLMPMNKQTGTEVKPTKDTRLPAQWNVRVSSTNEPCIIGILSLIDCQEILDNNERALPEAQQAKPVVPKKKSSKHVEEQKEKIKNLVKSNVQLNDLERLSVIGEGAFGEVWKVKTDLNGAEEFYALKKVTKEKEVLDALKREVIFLTKFGVHPFVVSLIKIFEDQDHRYMLMNLAEGGELWDVVHREEADGTWTSGLGEEHAKFYAFLLADTLSFIHSKKYVYRDMKAENVLIDSDGYPILCDFGFTKYVPDKTYTACGTPNYVAPEIITSEGHNEAVDWWALGVLLYEMVCGDHPFFVDGMDQVDVFESIIHEQHMPVPGGSKALCKLVDGLLEKEPSYRLGMLNGRAEDIMSHKCFDGMDIVEFRTRKIKAPWIPPKKQNKKSRERKKRTEPKHLWRYNC</sequence>
<dbReference type="CDD" id="cd00038">
    <property type="entry name" value="CAP_ED"/>
    <property type="match status" value="2"/>
</dbReference>
<dbReference type="Proteomes" id="UP000693970">
    <property type="component" value="Unassembled WGS sequence"/>
</dbReference>
<keyword evidence="4 10" id="KW-0418">Kinase</keyword>
<evidence type="ECO:0000256" key="1">
    <source>
        <dbReference type="ARBA" id="ARBA00022527"/>
    </source>
</evidence>
<feature type="region of interest" description="Disordered" evidence="7">
    <location>
        <begin position="124"/>
        <end position="166"/>
    </location>
</feature>
<dbReference type="Pfam" id="PF00069">
    <property type="entry name" value="Pkinase"/>
    <property type="match status" value="1"/>
</dbReference>
<proteinExistence type="predicted"/>
<feature type="binding site" evidence="6">
    <location>
        <position position="721"/>
    </location>
    <ligand>
        <name>ATP</name>
        <dbReference type="ChEBI" id="CHEBI:30616"/>
    </ligand>
</feature>
<dbReference type="PROSITE" id="PS50042">
    <property type="entry name" value="CNMP_BINDING_3"/>
    <property type="match status" value="2"/>
</dbReference>
<feature type="region of interest" description="Disordered" evidence="7">
    <location>
        <begin position="229"/>
        <end position="248"/>
    </location>
</feature>
<dbReference type="GO" id="GO:0005524">
    <property type="term" value="F:ATP binding"/>
    <property type="evidence" value="ECO:0007669"/>
    <property type="project" value="UniProtKB-UniRule"/>
</dbReference>
<reference evidence="10" key="1">
    <citation type="journal article" date="2021" name="Sci. Rep.">
        <title>Diploid genomic architecture of Nitzschia inconspicua, an elite biomass production diatom.</title>
        <authorList>
            <person name="Oliver A."/>
            <person name="Podell S."/>
            <person name="Pinowska A."/>
            <person name="Traller J.C."/>
            <person name="Smith S.R."/>
            <person name="McClure R."/>
            <person name="Beliaev A."/>
            <person name="Bohutskyi P."/>
            <person name="Hill E.A."/>
            <person name="Rabines A."/>
            <person name="Zheng H."/>
            <person name="Allen L.Z."/>
            <person name="Kuo A."/>
            <person name="Grigoriev I.V."/>
            <person name="Allen A.E."/>
            <person name="Hazlebeck D."/>
            <person name="Allen E.E."/>
        </authorList>
    </citation>
    <scope>NUCLEOTIDE SEQUENCE</scope>
    <source>
        <strain evidence="10">Hildebrandi</strain>
    </source>
</reference>
<feature type="region of interest" description="Disordered" evidence="7">
    <location>
        <begin position="971"/>
        <end position="991"/>
    </location>
</feature>
<feature type="compositionally biased region" description="Low complexity" evidence="7">
    <location>
        <begin position="232"/>
        <end position="245"/>
    </location>
</feature>
<keyword evidence="5 6" id="KW-0067">ATP-binding</keyword>
<feature type="compositionally biased region" description="Polar residues" evidence="7">
    <location>
        <begin position="66"/>
        <end position="76"/>
    </location>
</feature>
<evidence type="ECO:0000256" key="2">
    <source>
        <dbReference type="ARBA" id="ARBA00022679"/>
    </source>
</evidence>
<evidence type="ECO:0000256" key="4">
    <source>
        <dbReference type="ARBA" id="ARBA00022777"/>
    </source>
</evidence>
<evidence type="ECO:0000256" key="5">
    <source>
        <dbReference type="ARBA" id="ARBA00022840"/>
    </source>
</evidence>
<dbReference type="PANTHER" id="PTHR24353:SF143">
    <property type="entry name" value="PROTEIN KINASE DOMAIN-CONTAINING PROTEIN"/>
    <property type="match status" value="1"/>
</dbReference>
<keyword evidence="3 6" id="KW-0547">Nucleotide-binding</keyword>
<dbReference type="InterPro" id="IPR017441">
    <property type="entry name" value="Protein_kinase_ATP_BS"/>
</dbReference>
<dbReference type="InterPro" id="IPR000719">
    <property type="entry name" value="Prot_kinase_dom"/>
</dbReference>
<protein>
    <submittedName>
        <fullName evidence="10">Protein kinase domain containing protein</fullName>
    </submittedName>
</protein>
<dbReference type="PROSITE" id="PS00107">
    <property type="entry name" value="PROTEIN_KINASE_ATP"/>
    <property type="match status" value="1"/>
</dbReference>
<gene>
    <name evidence="10" type="ORF">IV203_024875</name>
</gene>
<dbReference type="PANTHER" id="PTHR24353">
    <property type="entry name" value="CYCLIC NUCLEOTIDE-DEPENDENT PROTEIN KINASE"/>
    <property type="match status" value="1"/>
</dbReference>
<accession>A0A9K3K6U4</accession>
<feature type="compositionally biased region" description="Polar residues" evidence="7">
    <location>
        <begin position="1"/>
        <end position="14"/>
    </location>
</feature>
<feature type="compositionally biased region" description="Basic residues" evidence="7">
    <location>
        <begin position="129"/>
        <end position="142"/>
    </location>
</feature>
<comment type="caution">
    <text evidence="10">The sequence shown here is derived from an EMBL/GenBank/DDBJ whole genome shotgun (WGS) entry which is preliminary data.</text>
</comment>
<reference evidence="10" key="2">
    <citation type="submission" date="2021-04" db="EMBL/GenBank/DDBJ databases">
        <authorList>
            <person name="Podell S."/>
        </authorList>
    </citation>
    <scope>NUCLEOTIDE SEQUENCE</scope>
    <source>
        <strain evidence="10">Hildebrandi</strain>
    </source>
</reference>
<dbReference type="Pfam" id="PF00027">
    <property type="entry name" value="cNMP_binding"/>
    <property type="match status" value="1"/>
</dbReference>
<feature type="compositionally biased region" description="Low complexity" evidence="7">
    <location>
        <begin position="23"/>
        <end position="42"/>
    </location>
</feature>
<dbReference type="EMBL" id="JAGRRH010000074">
    <property type="protein sequence ID" value="KAG7337779.1"/>
    <property type="molecule type" value="Genomic_DNA"/>
</dbReference>
<feature type="compositionally biased region" description="Basic residues" evidence="7">
    <location>
        <begin position="974"/>
        <end position="987"/>
    </location>
</feature>
<keyword evidence="2" id="KW-0808">Transferase</keyword>
<feature type="domain" description="Protein kinase" evidence="8">
    <location>
        <begin position="690"/>
        <end position="952"/>
    </location>
</feature>
<evidence type="ECO:0000256" key="3">
    <source>
        <dbReference type="ARBA" id="ARBA00022741"/>
    </source>
</evidence>
<dbReference type="PROSITE" id="PS50011">
    <property type="entry name" value="PROTEIN_KINASE_DOM"/>
    <property type="match status" value="1"/>
</dbReference>
<evidence type="ECO:0000259" key="9">
    <source>
        <dbReference type="PROSITE" id="PS50042"/>
    </source>
</evidence>
<keyword evidence="1" id="KW-0723">Serine/threonine-protein kinase</keyword>
<name>A0A9K3K6U4_9STRA</name>
<evidence type="ECO:0000313" key="11">
    <source>
        <dbReference type="Proteomes" id="UP000693970"/>
    </source>
</evidence>
<feature type="domain" description="Cyclic nucleotide-binding" evidence="9">
    <location>
        <begin position="294"/>
        <end position="382"/>
    </location>
</feature>
<keyword evidence="11" id="KW-1185">Reference proteome</keyword>